<feature type="compositionally biased region" description="Basic residues" evidence="1">
    <location>
        <begin position="95"/>
        <end position="107"/>
    </location>
</feature>
<organism evidence="2">
    <name type="scientific">uncultured Thermoleophilia bacterium</name>
    <dbReference type="NCBI Taxonomy" id="1497501"/>
    <lineage>
        <taxon>Bacteria</taxon>
        <taxon>Bacillati</taxon>
        <taxon>Actinomycetota</taxon>
        <taxon>Thermoleophilia</taxon>
        <taxon>environmental samples</taxon>
    </lineage>
</organism>
<feature type="compositionally biased region" description="Low complexity" evidence="1">
    <location>
        <begin position="78"/>
        <end position="89"/>
    </location>
</feature>
<name>A0A6J4URG5_9ACTN</name>
<evidence type="ECO:0000313" key="2">
    <source>
        <dbReference type="EMBL" id="CAA9555715.1"/>
    </source>
</evidence>
<feature type="non-terminal residue" evidence="2">
    <location>
        <position position="139"/>
    </location>
</feature>
<feature type="non-terminal residue" evidence="2">
    <location>
        <position position="1"/>
    </location>
</feature>
<feature type="region of interest" description="Disordered" evidence="1">
    <location>
        <begin position="1"/>
        <end position="139"/>
    </location>
</feature>
<feature type="compositionally biased region" description="Low complexity" evidence="1">
    <location>
        <begin position="115"/>
        <end position="133"/>
    </location>
</feature>
<dbReference type="EMBL" id="CADCWC010000490">
    <property type="protein sequence ID" value="CAA9555715.1"/>
    <property type="molecule type" value="Genomic_DNA"/>
</dbReference>
<accession>A0A6J4URG5</accession>
<protein>
    <submittedName>
        <fullName evidence="2">Uncharacterized protein</fullName>
    </submittedName>
</protein>
<sequence>VRGATVALRGRLGHRAAGRPQPPRRAAGRTAHVARPHRRCATGPAARPGPPRGPAGRRPQRRGVHGPGGGARARRLRGAAPARRLGPPARDGRPGRRARHVGHRGPQGRRPPGGPVCARPPRAPPAARGLRPGAPGPRL</sequence>
<reference evidence="2" key="1">
    <citation type="submission" date="2020-02" db="EMBL/GenBank/DDBJ databases">
        <authorList>
            <person name="Meier V. D."/>
        </authorList>
    </citation>
    <scope>NUCLEOTIDE SEQUENCE</scope>
    <source>
        <strain evidence="2">AVDCRST_MAG79</strain>
    </source>
</reference>
<gene>
    <name evidence="2" type="ORF">AVDCRST_MAG79-3068</name>
</gene>
<proteinExistence type="predicted"/>
<evidence type="ECO:0000256" key="1">
    <source>
        <dbReference type="SAM" id="MobiDB-lite"/>
    </source>
</evidence>
<dbReference type="AlphaFoldDB" id="A0A6J4URG5"/>